<accession>A0A0F8YYE9</accession>
<evidence type="ECO:0000313" key="1">
    <source>
        <dbReference type="EMBL" id="KKK78860.1"/>
    </source>
</evidence>
<sequence length="120" mass="13975">MVMQIIKHPGFADQKVMQTSLELLLKDRHNEFGDLADIIGIPKASPGWEFIILKFCLDYRDCFVAWSNKDKDLDQIMVHKSMTLIRQLAKGRNTMTDLAHWENLAYTLAEEYRSVYLRLG</sequence>
<dbReference type="EMBL" id="LAZR01054293">
    <property type="protein sequence ID" value="KKK78860.1"/>
    <property type="molecule type" value="Genomic_DNA"/>
</dbReference>
<protein>
    <submittedName>
        <fullName evidence="1">Uncharacterized protein</fullName>
    </submittedName>
</protein>
<proteinExistence type="predicted"/>
<dbReference type="AlphaFoldDB" id="A0A0F8YYE9"/>
<reference evidence="1" key="1">
    <citation type="journal article" date="2015" name="Nature">
        <title>Complex archaea that bridge the gap between prokaryotes and eukaryotes.</title>
        <authorList>
            <person name="Spang A."/>
            <person name="Saw J.H."/>
            <person name="Jorgensen S.L."/>
            <person name="Zaremba-Niedzwiedzka K."/>
            <person name="Martijn J."/>
            <person name="Lind A.E."/>
            <person name="van Eijk R."/>
            <person name="Schleper C."/>
            <person name="Guy L."/>
            <person name="Ettema T.J."/>
        </authorList>
    </citation>
    <scope>NUCLEOTIDE SEQUENCE</scope>
</reference>
<gene>
    <name evidence="1" type="ORF">LCGC14_2839320</name>
</gene>
<name>A0A0F8YYE9_9ZZZZ</name>
<organism evidence="1">
    <name type="scientific">marine sediment metagenome</name>
    <dbReference type="NCBI Taxonomy" id="412755"/>
    <lineage>
        <taxon>unclassified sequences</taxon>
        <taxon>metagenomes</taxon>
        <taxon>ecological metagenomes</taxon>
    </lineage>
</organism>
<comment type="caution">
    <text evidence="1">The sequence shown here is derived from an EMBL/GenBank/DDBJ whole genome shotgun (WGS) entry which is preliminary data.</text>
</comment>